<dbReference type="NCBIfam" id="TIGR01784">
    <property type="entry name" value="T_den_put_tspse"/>
    <property type="match status" value="1"/>
</dbReference>
<dbReference type="InterPro" id="IPR010106">
    <property type="entry name" value="RpnA"/>
</dbReference>
<evidence type="ECO:0000313" key="2">
    <source>
        <dbReference type="Proteomes" id="UP000284779"/>
    </source>
</evidence>
<sequence length="276" mass="32993">MGKQYEELGITDAFMFAKVMSNKEICKPVLEQILNIKIRDIEYLDYEETIQIAPGSKSIRLDIYVEDDKNTVFNLEMQTTNYEELPKRSRYYQNIIDLKLIEKGQSYDILKTSYVIFICTFDFFEKNRSIYEFENICVDDSDIKLNDGTHKIFLNTKGNRDGISEELQMLLDYFDGREPESQLAKDIDRKVFEARNNKQWRREYMSYQMELDRQYRNGREEGIKEGMEKGSELATENINKLLKILIVEKKYDEIEKMSENKEYQKELMKKYNIIED</sequence>
<dbReference type="EMBL" id="QSFD01000012">
    <property type="protein sequence ID" value="RHA16952.1"/>
    <property type="molecule type" value="Genomic_DNA"/>
</dbReference>
<dbReference type="PANTHER" id="PTHR41317:SF1">
    <property type="entry name" value="PD-(D_E)XK NUCLEASE FAMILY TRANSPOSASE"/>
    <property type="match status" value="1"/>
</dbReference>
<proteinExistence type="predicted"/>
<name>A0A413R5K0_9FIRM</name>
<comment type="caution">
    <text evidence="1">The sequence shown here is derived from an EMBL/GenBank/DDBJ whole genome shotgun (WGS) entry which is preliminary data.</text>
</comment>
<gene>
    <name evidence="1" type="ORF">DW944_10685</name>
</gene>
<dbReference type="PANTHER" id="PTHR41317">
    <property type="entry name" value="PD-(D_E)XK NUCLEASE FAMILY TRANSPOSASE"/>
    <property type="match status" value="1"/>
</dbReference>
<dbReference type="AlphaFoldDB" id="A0A413R5K0"/>
<accession>A0A413R5K0</accession>
<protein>
    <submittedName>
        <fullName evidence="1">Rpn family recombination-promoting nuclease/putative transposase</fullName>
    </submittedName>
</protein>
<dbReference type="Pfam" id="PF12784">
    <property type="entry name" value="PDDEXK_2"/>
    <property type="match status" value="1"/>
</dbReference>
<keyword evidence="2" id="KW-1185">Reference proteome</keyword>
<dbReference type="RefSeq" id="WP_117971461.1">
    <property type="nucleotide sequence ID" value="NZ_CAUBDO010000017.1"/>
</dbReference>
<dbReference type="Proteomes" id="UP000284779">
    <property type="component" value="Unassembled WGS sequence"/>
</dbReference>
<evidence type="ECO:0000313" key="1">
    <source>
        <dbReference type="EMBL" id="RHA16952.1"/>
    </source>
</evidence>
<organism evidence="1 2">
    <name type="scientific">Eubacterium ventriosum</name>
    <dbReference type="NCBI Taxonomy" id="39496"/>
    <lineage>
        <taxon>Bacteria</taxon>
        <taxon>Bacillati</taxon>
        <taxon>Bacillota</taxon>
        <taxon>Clostridia</taxon>
        <taxon>Eubacteriales</taxon>
        <taxon>Eubacteriaceae</taxon>
        <taxon>Eubacterium</taxon>
    </lineage>
</organism>
<reference evidence="1 2" key="1">
    <citation type="submission" date="2018-08" db="EMBL/GenBank/DDBJ databases">
        <title>A genome reference for cultivated species of the human gut microbiota.</title>
        <authorList>
            <person name="Zou Y."/>
            <person name="Xue W."/>
            <person name="Luo G."/>
        </authorList>
    </citation>
    <scope>NUCLEOTIDE SEQUENCE [LARGE SCALE GENOMIC DNA]</scope>
    <source>
        <strain evidence="1 2">AM44-11BH</strain>
    </source>
</reference>